<reference evidence="1 2" key="1">
    <citation type="submission" date="2018-10" db="EMBL/GenBank/DDBJ databases">
        <authorList>
            <person name="Chen X."/>
        </authorList>
    </citation>
    <scope>NUCLEOTIDE SEQUENCE [LARGE SCALE GENOMIC DNA]</scope>
    <source>
        <strain evidence="1 2">YIM 102668</strain>
    </source>
</reference>
<keyword evidence="2" id="KW-1185">Reference proteome</keyword>
<dbReference type="Proteomes" id="UP000275348">
    <property type="component" value="Unassembled WGS sequence"/>
</dbReference>
<sequence length="51" mass="5740">MIDLIDNKKNILVWQDVASDLDVTDVTDVSNKADKIPVVVNKISENYPPKK</sequence>
<protein>
    <submittedName>
        <fullName evidence="1">Uncharacterized protein</fullName>
    </submittedName>
</protein>
<proteinExistence type="predicted"/>
<evidence type="ECO:0000313" key="2">
    <source>
        <dbReference type="Proteomes" id="UP000275348"/>
    </source>
</evidence>
<gene>
    <name evidence="1" type="ORF">EAH69_12085</name>
</gene>
<name>A0A3L9M4R7_9FLAO</name>
<organism evidence="1 2">
    <name type="scientific">Faecalibacter macacae</name>
    <dbReference type="NCBI Taxonomy" id="1859289"/>
    <lineage>
        <taxon>Bacteria</taxon>
        <taxon>Pseudomonadati</taxon>
        <taxon>Bacteroidota</taxon>
        <taxon>Flavobacteriia</taxon>
        <taxon>Flavobacteriales</taxon>
        <taxon>Weeksellaceae</taxon>
        <taxon>Faecalibacter</taxon>
    </lineage>
</organism>
<dbReference type="AlphaFoldDB" id="A0A3L9M4R7"/>
<dbReference type="EMBL" id="RDOJ01000020">
    <property type="protein sequence ID" value="RLZ06986.1"/>
    <property type="molecule type" value="Genomic_DNA"/>
</dbReference>
<evidence type="ECO:0000313" key="1">
    <source>
        <dbReference type="EMBL" id="RLZ06986.1"/>
    </source>
</evidence>
<accession>A0A3L9M4R7</accession>
<comment type="caution">
    <text evidence="1">The sequence shown here is derived from an EMBL/GenBank/DDBJ whole genome shotgun (WGS) entry which is preliminary data.</text>
</comment>